<evidence type="ECO:0000256" key="4">
    <source>
        <dbReference type="PROSITE-ProRule" id="PRU00433"/>
    </source>
</evidence>
<keyword evidence="3 4" id="KW-0408">Iron</keyword>
<sequence>MSKPHDEPTAARPLSEEPTDVEAVVKGHARLERNITLLAICTLIVVAIGGLVQITPLFYLDNTIEKVDGMRPYTPLEQAGRDIYIREGCYTCHSQMIRPFRDEVERYGHYSLAAESMYDHPFQWGSKRTGPDLARVGGRYSDEWHVQHLENPQSVVPESVMPQYSFLAETKLELGDPAARLKTLRMVGVPYSDKDIGQAMVDIVLQADPDADGDVEDFLQRYPKAQVRDFDGDPTRVTEMDALIAYLQVLGTLVDVDSAAAQEELAEEKGR</sequence>
<dbReference type="Gene3D" id="1.10.760.10">
    <property type="entry name" value="Cytochrome c-like domain"/>
    <property type="match status" value="1"/>
</dbReference>
<evidence type="ECO:0000256" key="5">
    <source>
        <dbReference type="SAM" id="Phobius"/>
    </source>
</evidence>
<dbReference type="GO" id="GO:0046872">
    <property type="term" value="F:metal ion binding"/>
    <property type="evidence" value="ECO:0007669"/>
    <property type="project" value="UniProtKB-KW"/>
</dbReference>
<dbReference type="GO" id="GO:0009055">
    <property type="term" value="F:electron transfer activity"/>
    <property type="evidence" value="ECO:0007669"/>
    <property type="project" value="InterPro"/>
</dbReference>
<dbReference type="Proteomes" id="UP000429229">
    <property type="component" value="Unassembled WGS sequence"/>
</dbReference>
<proteinExistence type="predicted"/>
<dbReference type="Pfam" id="PF02433">
    <property type="entry name" value="FixO"/>
    <property type="match status" value="1"/>
</dbReference>
<keyword evidence="8" id="KW-1185">Reference proteome</keyword>
<accession>A0A6I4U7A2</accession>
<keyword evidence="5" id="KW-0812">Transmembrane</keyword>
<keyword evidence="7" id="KW-0560">Oxidoreductase</keyword>
<comment type="caution">
    <text evidence="7">The sequence shown here is derived from an EMBL/GenBank/DDBJ whole genome shotgun (WGS) entry which is preliminary data.</text>
</comment>
<protein>
    <submittedName>
        <fullName evidence="7">Cytochrome-c oxidase, cbb3-type subunit II</fullName>
        <ecNumber evidence="7">1.9.3.1</ecNumber>
    </submittedName>
</protein>
<evidence type="ECO:0000256" key="2">
    <source>
        <dbReference type="ARBA" id="ARBA00022723"/>
    </source>
</evidence>
<keyword evidence="1 4" id="KW-0349">Heme</keyword>
<dbReference type="EMBL" id="WTYR01000001">
    <property type="protein sequence ID" value="MXP10753.1"/>
    <property type="molecule type" value="Genomic_DNA"/>
</dbReference>
<dbReference type="GO" id="GO:0016491">
    <property type="term" value="F:oxidoreductase activity"/>
    <property type="evidence" value="ECO:0007669"/>
    <property type="project" value="UniProtKB-KW"/>
</dbReference>
<keyword evidence="2 4" id="KW-0479">Metal-binding</keyword>
<dbReference type="InterPro" id="IPR036909">
    <property type="entry name" value="Cyt_c-like_dom_sf"/>
</dbReference>
<reference evidence="7 8" key="1">
    <citation type="submission" date="2019-12" db="EMBL/GenBank/DDBJ databases">
        <title>Genomic-based taxomic classification of the family Erythrobacteraceae.</title>
        <authorList>
            <person name="Xu L."/>
        </authorList>
    </citation>
    <scope>NUCLEOTIDE SEQUENCE [LARGE SCALE GENOMIC DNA]</scope>
    <source>
        <strain evidence="7 8">LMG 29519</strain>
    </source>
</reference>
<organism evidence="7 8">
    <name type="scientific">Alteriqipengyuania halimionae</name>
    <dbReference type="NCBI Taxonomy" id="1926630"/>
    <lineage>
        <taxon>Bacteria</taxon>
        <taxon>Pseudomonadati</taxon>
        <taxon>Pseudomonadota</taxon>
        <taxon>Alphaproteobacteria</taxon>
        <taxon>Sphingomonadales</taxon>
        <taxon>Erythrobacteraceae</taxon>
        <taxon>Alteriqipengyuania</taxon>
    </lineage>
</organism>
<evidence type="ECO:0000256" key="1">
    <source>
        <dbReference type="ARBA" id="ARBA00022617"/>
    </source>
</evidence>
<dbReference type="NCBIfam" id="TIGR00781">
    <property type="entry name" value="ccoO"/>
    <property type="match status" value="1"/>
</dbReference>
<evidence type="ECO:0000259" key="6">
    <source>
        <dbReference type="PROSITE" id="PS51007"/>
    </source>
</evidence>
<dbReference type="InterPro" id="IPR009056">
    <property type="entry name" value="Cyt_c-like_dom"/>
</dbReference>
<dbReference type="OrthoDB" id="9805440at2"/>
<dbReference type="AlphaFoldDB" id="A0A6I4U7A2"/>
<keyword evidence="5" id="KW-1133">Transmembrane helix</keyword>
<evidence type="ECO:0000256" key="3">
    <source>
        <dbReference type="ARBA" id="ARBA00023004"/>
    </source>
</evidence>
<dbReference type="NCBIfam" id="NF011055">
    <property type="entry name" value="PRK14487.1"/>
    <property type="match status" value="1"/>
</dbReference>
<dbReference type="Gene3D" id="6.10.250.2250">
    <property type="match status" value="1"/>
</dbReference>
<name>A0A6I4U7A2_9SPHN</name>
<dbReference type="PROSITE" id="PS51007">
    <property type="entry name" value="CYTC"/>
    <property type="match status" value="1"/>
</dbReference>
<evidence type="ECO:0000313" key="7">
    <source>
        <dbReference type="EMBL" id="MXP10753.1"/>
    </source>
</evidence>
<dbReference type="RefSeq" id="WP_160617319.1">
    <property type="nucleotide sequence ID" value="NZ_WTYR01000001.1"/>
</dbReference>
<dbReference type="EC" id="1.9.3.1" evidence="7"/>
<evidence type="ECO:0000313" key="8">
    <source>
        <dbReference type="Proteomes" id="UP000429229"/>
    </source>
</evidence>
<dbReference type="InterPro" id="IPR003468">
    <property type="entry name" value="Cyt_c_oxidase_monohaem-su/FixO"/>
</dbReference>
<dbReference type="GO" id="GO:0020037">
    <property type="term" value="F:heme binding"/>
    <property type="evidence" value="ECO:0007669"/>
    <property type="project" value="InterPro"/>
</dbReference>
<feature type="transmembrane region" description="Helical" evidence="5">
    <location>
        <begin position="35"/>
        <end position="60"/>
    </location>
</feature>
<dbReference type="SUPFAM" id="SSF46626">
    <property type="entry name" value="Cytochrome c"/>
    <property type="match status" value="1"/>
</dbReference>
<keyword evidence="5" id="KW-0472">Membrane</keyword>
<feature type="domain" description="Cytochrome c" evidence="6">
    <location>
        <begin position="75"/>
        <end position="207"/>
    </location>
</feature>
<gene>
    <name evidence="7" type="primary">ccoO</name>
    <name evidence="7" type="ORF">GRI68_11240</name>
</gene>